<dbReference type="CDD" id="cd12797">
    <property type="entry name" value="M23_peptidase"/>
    <property type="match status" value="1"/>
</dbReference>
<keyword evidence="5" id="KW-0378">Hydrolase</keyword>
<keyword evidence="8" id="KW-0812">Transmembrane</keyword>
<feature type="domain" description="Csd3-like second N-terminal" evidence="10">
    <location>
        <begin position="179"/>
        <end position="292"/>
    </location>
</feature>
<dbReference type="AlphaFoldDB" id="A0A2S9K0M2"/>
<evidence type="ECO:0000256" key="3">
    <source>
        <dbReference type="ARBA" id="ARBA00022670"/>
    </source>
</evidence>
<evidence type="ECO:0000256" key="8">
    <source>
        <dbReference type="SAM" id="Phobius"/>
    </source>
</evidence>
<dbReference type="InterPro" id="IPR016047">
    <property type="entry name" value="M23ase_b-sheet_dom"/>
</dbReference>
<dbReference type="Pfam" id="PF01551">
    <property type="entry name" value="Peptidase_M23"/>
    <property type="match status" value="1"/>
</dbReference>
<keyword evidence="8" id="KW-0472">Membrane</keyword>
<comment type="caution">
    <text evidence="11">The sequence shown here is derived from an EMBL/GenBank/DDBJ whole genome shotgun (WGS) entry which is preliminary data.</text>
</comment>
<dbReference type="InterPro" id="IPR050570">
    <property type="entry name" value="Cell_wall_metabolism_enzyme"/>
</dbReference>
<dbReference type="EMBL" id="PVLQ01000113">
    <property type="protein sequence ID" value="PRD63965.1"/>
    <property type="molecule type" value="Genomic_DNA"/>
</dbReference>
<dbReference type="Gene3D" id="3.10.450.350">
    <property type="match status" value="2"/>
</dbReference>
<comment type="cofactor">
    <cofactor evidence="1">
        <name>Zn(2+)</name>
        <dbReference type="ChEBI" id="CHEBI:29105"/>
    </cofactor>
</comment>
<evidence type="ECO:0000256" key="6">
    <source>
        <dbReference type="ARBA" id="ARBA00022833"/>
    </source>
</evidence>
<proteinExistence type="predicted"/>
<keyword evidence="8" id="KW-1133">Transmembrane helix</keyword>
<evidence type="ECO:0000259" key="9">
    <source>
        <dbReference type="Pfam" id="PF01551"/>
    </source>
</evidence>
<protein>
    <submittedName>
        <fullName evidence="11">Peptidase M23</fullName>
    </submittedName>
</protein>
<dbReference type="GO" id="GO:0006508">
    <property type="term" value="P:proteolysis"/>
    <property type="evidence" value="ECO:0007669"/>
    <property type="project" value="UniProtKB-KW"/>
</dbReference>
<feature type="domain" description="M23ase beta-sheet core" evidence="9">
    <location>
        <begin position="305"/>
        <end position="399"/>
    </location>
</feature>
<keyword evidence="6" id="KW-0862">Zinc</keyword>
<evidence type="ECO:0000256" key="4">
    <source>
        <dbReference type="ARBA" id="ARBA00022723"/>
    </source>
</evidence>
<dbReference type="GO" id="GO:0046872">
    <property type="term" value="F:metal ion binding"/>
    <property type="evidence" value="ECO:0007669"/>
    <property type="project" value="UniProtKB-KW"/>
</dbReference>
<evidence type="ECO:0000313" key="11">
    <source>
        <dbReference type="EMBL" id="PRD63965.1"/>
    </source>
</evidence>
<dbReference type="PANTHER" id="PTHR21666">
    <property type="entry name" value="PEPTIDASE-RELATED"/>
    <property type="match status" value="1"/>
</dbReference>
<dbReference type="GO" id="GO:0004222">
    <property type="term" value="F:metalloendopeptidase activity"/>
    <property type="evidence" value="ECO:0007669"/>
    <property type="project" value="TreeGrafter"/>
</dbReference>
<dbReference type="Proteomes" id="UP000238589">
    <property type="component" value="Unassembled WGS sequence"/>
</dbReference>
<evidence type="ECO:0000256" key="5">
    <source>
        <dbReference type="ARBA" id="ARBA00022801"/>
    </source>
</evidence>
<keyword evidence="7" id="KW-0482">Metalloprotease</keyword>
<evidence type="ECO:0000256" key="1">
    <source>
        <dbReference type="ARBA" id="ARBA00001947"/>
    </source>
</evidence>
<comment type="subcellular location">
    <subcellularLocation>
        <location evidence="2">Cell envelope</location>
    </subcellularLocation>
</comment>
<organism evidence="11 12">
    <name type="scientific">Malikia granosa</name>
    <dbReference type="NCBI Taxonomy" id="263067"/>
    <lineage>
        <taxon>Bacteria</taxon>
        <taxon>Pseudomonadati</taxon>
        <taxon>Pseudomonadota</taxon>
        <taxon>Betaproteobacteria</taxon>
        <taxon>Burkholderiales</taxon>
        <taxon>Comamonadaceae</taxon>
        <taxon>Malikia</taxon>
    </lineage>
</organism>
<evidence type="ECO:0000259" key="10">
    <source>
        <dbReference type="Pfam" id="PF19425"/>
    </source>
</evidence>
<evidence type="ECO:0000313" key="12">
    <source>
        <dbReference type="Proteomes" id="UP000238589"/>
    </source>
</evidence>
<dbReference type="Pfam" id="PF19425">
    <property type="entry name" value="Csd3_N2"/>
    <property type="match status" value="1"/>
</dbReference>
<evidence type="ECO:0000256" key="7">
    <source>
        <dbReference type="ARBA" id="ARBA00023049"/>
    </source>
</evidence>
<accession>A0A2S9K0M2</accession>
<dbReference type="OrthoDB" id="9815245at2"/>
<dbReference type="InterPro" id="IPR011055">
    <property type="entry name" value="Dup_hybrid_motif"/>
</dbReference>
<keyword evidence="12" id="KW-1185">Reference proteome</keyword>
<gene>
    <name evidence="11" type="ORF">C6P64_16935</name>
</gene>
<dbReference type="SUPFAM" id="SSF51261">
    <property type="entry name" value="Duplicated hybrid motif"/>
    <property type="match status" value="1"/>
</dbReference>
<name>A0A2S9K0M2_9BURK</name>
<keyword evidence="4" id="KW-0479">Metal-binding</keyword>
<reference evidence="11 12" key="1">
    <citation type="submission" date="2018-03" db="EMBL/GenBank/DDBJ databases">
        <title>Comparative genomics illustrates the genes involved in a hyperalkaliphilic mechanisms of Serpentinomonas isolated from highly-alkaline calcium-rich serpentinized springs.</title>
        <authorList>
            <person name="Suzuki S."/>
            <person name="Ishii S."/>
            <person name="Walworth N."/>
            <person name="Bird L."/>
            <person name="Kuenen J.G."/>
            <person name="Nealson K.H."/>
        </authorList>
    </citation>
    <scope>NUCLEOTIDE SEQUENCE [LARGE SCALE GENOMIC DNA]</scope>
    <source>
        <strain evidence="11 12">P1</strain>
    </source>
</reference>
<feature type="transmembrane region" description="Helical" evidence="8">
    <location>
        <begin position="20"/>
        <end position="42"/>
    </location>
</feature>
<keyword evidence="3" id="KW-0645">Protease</keyword>
<evidence type="ECO:0000256" key="2">
    <source>
        <dbReference type="ARBA" id="ARBA00004196"/>
    </source>
</evidence>
<sequence>MQPIQLLPFLRLIHNHRRPVLATLGTLMMGTGVVAFGVSTTLPDAAEWPIRQVVEPVASTLDATHQTASEDDFLLHQSQTTRRDDSFQTLLKRLGVNDPEAQSFFSRDATSRLMLMGTPGKLTDVTRTPKGRLRKLSVRWVDNNSQRVSRLVVEWQGSRFTSRLEQPTPRRRVLFGSLTLRSSFYADADQADIPDAIASQVVESFSGDLDFQRDLKRGARFSLVYEAFELDGEVLFTGRLLGAEVQNGKEAHQAMWFQEAGKAGEFFNLDGSSQRRAFLASPLAFSRVTSSYGPRIHPVLGGQKYHKGTDYGAPTGTPVRTVANGVVTFAGQQGGYGNYVVIRHPNSTATAYAHLERIAVRVGQRVQQGQNIGTVGSTGTATGPNLHFEYLVKGVPTNPTRIASAPSPSTLQMANLPYFKKEAKVMREQLSMAASVSLASAQ</sequence>
<dbReference type="InterPro" id="IPR045834">
    <property type="entry name" value="Csd3_N2"/>
</dbReference>
<dbReference type="Gene3D" id="2.70.70.10">
    <property type="entry name" value="Glucose Permease (Domain IIA)"/>
    <property type="match status" value="1"/>
</dbReference>
<dbReference type="PANTHER" id="PTHR21666:SF288">
    <property type="entry name" value="CELL DIVISION PROTEIN YTFB"/>
    <property type="match status" value="1"/>
</dbReference>
<dbReference type="GO" id="GO:0030313">
    <property type="term" value="C:cell envelope"/>
    <property type="evidence" value="ECO:0007669"/>
    <property type="project" value="UniProtKB-SubCell"/>
</dbReference>